<dbReference type="PROSITE" id="PS00107">
    <property type="entry name" value="PROTEIN_KINASE_ATP"/>
    <property type="match status" value="1"/>
</dbReference>
<dbReference type="InterPro" id="IPR017441">
    <property type="entry name" value="Protein_kinase_ATP_BS"/>
</dbReference>
<gene>
    <name evidence="2" type="ORF">GMARGA_LOCUS37000</name>
</gene>
<keyword evidence="3" id="KW-1185">Reference proteome</keyword>
<keyword evidence="1" id="KW-0547">Nucleotide-binding</keyword>
<evidence type="ECO:0000313" key="2">
    <source>
        <dbReference type="EMBL" id="CAG8844265.1"/>
    </source>
</evidence>
<dbReference type="Gene3D" id="3.30.200.20">
    <property type="entry name" value="Phosphorylase Kinase, domain 1"/>
    <property type="match status" value="1"/>
</dbReference>
<dbReference type="SUPFAM" id="SSF56112">
    <property type="entry name" value="Protein kinase-like (PK-like)"/>
    <property type="match status" value="1"/>
</dbReference>
<evidence type="ECO:0000256" key="1">
    <source>
        <dbReference type="PROSITE-ProRule" id="PRU10141"/>
    </source>
</evidence>
<accession>A0ABN7WZ64</accession>
<name>A0ABN7WZ64_GIGMA</name>
<organism evidence="2 3">
    <name type="scientific">Gigaspora margarita</name>
    <dbReference type="NCBI Taxonomy" id="4874"/>
    <lineage>
        <taxon>Eukaryota</taxon>
        <taxon>Fungi</taxon>
        <taxon>Fungi incertae sedis</taxon>
        <taxon>Mucoromycota</taxon>
        <taxon>Glomeromycotina</taxon>
        <taxon>Glomeromycetes</taxon>
        <taxon>Diversisporales</taxon>
        <taxon>Gigasporaceae</taxon>
        <taxon>Gigaspora</taxon>
    </lineage>
</organism>
<reference evidence="2 3" key="1">
    <citation type="submission" date="2021-06" db="EMBL/GenBank/DDBJ databases">
        <authorList>
            <person name="Kallberg Y."/>
            <person name="Tangrot J."/>
            <person name="Rosling A."/>
        </authorList>
    </citation>
    <scope>NUCLEOTIDE SEQUENCE [LARGE SCALE GENOMIC DNA]</scope>
    <source>
        <strain evidence="2 3">120-4 pot B 10/14</strain>
    </source>
</reference>
<comment type="caution">
    <text evidence="2">The sequence shown here is derived from an EMBL/GenBank/DDBJ whole genome shotgun (WGS) entry which is preliminary data.</text>
</comment>
<feature type="binding site" evidence="1">
    <location>
        <position position="81"/>
    </location>
    <ligand>
        <name>ATP</name>
        <dbReference type="ChEBI" id="CHEBI:30616"/>
    </ligand>
</feature>
<keyword evidence="1" id="KW-0067">ATP-binding</keyword>
<dbReference type="InterPro" id="IPR011009">
    <property type="entry name" value="Kinase-like_dom_sf"/>
</dbReference>
<proteinExistence type="predicted"/>
<feature type="non-terminal residue" evidence="2">
    <location>
        <position position="94"/>
    </location>
</feature>
<dbReference type="EMBL" id="CAJVQB010075273">
    <property type="protein sequence ID" value="CAG8844265.1"/>
    <property type="molecule type" value="Genomic_DNA"/>
</dbReference>
<dbReference type="Proteomes" id="UP000789901">
    <property type="component" value="Unassembled WGS sequence"/>
</dbReference>
<evidence type="ECO:0000313" key="3">
    <source>
        <dbReference type="Proteomes" id="UP000789901"/>
    </source>
</evidence>
<protein>
    <submittedName>
        <fullName evidence="2">19390_t:CDS:1</fullName>
    </submittedName>
</protein>
<sequence>MIHDPKNSSLKDLNYPDVMISTSSYFKFLTEWLDNQISERLITYYNYDEFNILEKIGEGSNAKLHKAEWKNSNTARTVALKFMKSVRNPETLHE</sequence>